<name>A0AAU9RJ48_THLAR</name>
<sequence>MRKKNHSRRHDEEDASTNVDSSARDLQLDSSLAGVSFHQSTLQLQVSVVCLNLLNISIAYQRFTASSTAELTARLITVIGILGSVSFVLAISCVTPPNHFAVLRNISFGFVPLTIVALIISPFL</sequence>
<evidence type="ECO:0000313" key="4">
    <source>
        <dbReference type="Proteomes" id="UP000836841"/>
    </source>
</evidence>
<reference evidence="3 4" key="1">
    <citation type="submission" date="2022-03" db="EMBL/GenBank/DDBJ databases">
        <authorList>
            <person name="Nunn A."/>
            <person name="Chopra R."/>
            <person name="Nunn A."/>
            <person name="Contreras Garrido A."/>
        </authorList>
    </citation>
    <scope>NUCLEOTIDE SEQUENCE [LARGE SCALE GENOMIC DNA]</scope>
</reference>
<keyword evidence="2" id="KW-0812">Transmembrane</keyword>
<dbReference type="AlphaFoldDB" id="A0AAU9RJ48"/>
<feature type="transmembrane region" description="Helical" evidence="2">
    <location>
        <begin position="75"/>
        <end position="94"/>
    </location>
</feature>
<gene>
    <name evidence="3" type="ORF">TAV2_LOCUS6653</name>
</gene>
<accession>A0AAU9RJ48</accession>
<dbReference type="EMBL" id="OU466858">
    <property type="protein sequence ID" value="CAH2044039.1"/>
    <property type="molecule type" value="Genomic_DNA"/>
</dbReference>
<keyword evidence="2" id="KW-0472">Membrane</keyword>
<keyword evidence="2" id="KW-1133">Transmembrane helix</keyword>
<keyword evidence="4" id="KW-1185">Reference proteome</keyword>
<evidence type="ECO:0000256" key="2">
    <source>
        <dbReference type="SAM" id="Phobius"/>
    </source>
</evidence>
<protein>
    <submittedName>
        <fullName evidence="3">Uncharacterized protein</fullName>
    </submittedName>
</protein>
<feature type="transmembrane region" description="Helical" evidence="2">
    <location>
        <begin position="106"/>
        <end position="123"/>
    </location>
</feature>
<proteinExistence type="predicted"/>
<dbReference type="Proteomes" id="UP000836841">
    <property type="component" value="Chromosome 2"/>
</dbReference>
<feature type="region of interest" description="Disordered" evidence="1">
    <location>
        <begin position="1"/>
        <end position="23"/>
    </location>
</feature>
<evidence type="ECO:0000256" key="1">
    <source>
        <dbReference type="SAM" id="MobiDB-lite"/>
    </source>
</evidence>
<organism evidence="3 4">
    <name type="scientific">Thlaspi arvense</name>
    <name type="common">Field penny-cress</name>
    <dbReference type="NCBI Taxonomy" id="13288"/>
    <lineage>
        <taxon>Eukaryota</taxon>
        <taxon>Viridiplantae</taxon>
        <taxon>Streptophyta</taxon>
        <taxon>Embryophyta</taxon>
        <taxon>Tracheophyta</taxon>
        <taxon>Spermatophyta</taxon>
        <taxon>Magnoliopsida</taxon>
        <taxon>eudicotyledons</taxon>
        <taxon>Gunneridae</taxon>
        <taxon>Pentapetalae</taxon>
        <taxon>rosids</taxon>
        <taxon>malvids</taxon>
        <taxon>Brassicales</taxon>
        <taxon>Brassicaceae</taxon>
        <taxon>Thlaspideae</taxon>
        <taxon>Thlaspi</taxon>
    </lineage>
</organism>
<evidence type="ECO:0000313" key="3">
    <source>
        <dbReference type="EMBL" id="CAH2044039.1"/>
    </source>
</evidence>